<dbReference type="Proteomes" id="UP001186944">
    <property type="component" value="Unassembled WGS sequence"/>
</dbReference>
<dbReference type="Pfam" id="PF00685">
    <property type="entry name" value="Sulfotransfer_1"/>
    <property type="match status" value="1"/>
</dbReference>
<gene>
    <name evidence="3" type="ORF">FSP39_018664</name>
</gene>
<dbReference type="InterPro" id="IPR010998">
    <property type="entry name" value="Integrase_recombinase_N"/>
</dbReference>
<dbReference type="InterPro" id="IPR000863">
    <property type="entry name" value="Sulfotransferase_dom"/>
</dbReference>
<accession>A0AA88Y5E8</accession>
<dbReference type="PANTHER" id="PTHR15723">
    <property type="entry name" value="CARBOHYDRATE SULFOTRANSFERASE 15"/>
    <property type="match status" value="1"/>
</dbReference>
<evidence type="ECO:0000259" key="2">
    <source>
        <dbReference type="Pfam" id="PF00685"/>
    </source>
</evidence>
<evidence type="ECO:0000313" key="4">
    <source>
        <dbReference type="Proteomes" id="UP001186944"/>
    </source>
</evidence>
<dbReference type="SUPFAM" id="SSF47823">
    <property type="entry name" value="lambda integrase-like, N-terminal domain"/>
    <property type="match status" value="1"/>
</dbReference>
<proteinExistence type="predicted"/>
<reference evidence="3" key="1">
    <citation type="submission" date="2019-08" db="EMBL/GenBank/DDBJ databases">
        <title>The improved chromosome-level genome for the pearl oyster Pinctada fucata martensii using PacBio sequencing and Hi-C.</title>
        <authorList>
            <person name="Zheng Z."/>
        </authorList>
    </citation>
    <scope>NUCLEOTIDE SEQUENCE</scope>
    <source>
        <strain evidence="3">ZZ-2019</strain>
        <tissue evidence="3">Adductor muscle</tissue>
    </source>
</reference>
<protein>
    <recommendedName>
        <fullName evidence="2">Sulfotransferase domain-containing protein</fullName>
    </recommendedName>
</protein>
<dbReference type="Gene3D" id="1.10.150.130">
    <property type="match status" value="1"/>
</dbReference>
<keyword evidence="1" id="KW-0238">DNA-binding</keyword>
<dbReference type="AlphaFoldDB" id="A0AA88Y5E8"/>
<organism evidence="3 4">
    <name type="scientific">Pinctada imbricata</name>
    <name type="common">Atlantic pearl-oyster</name>
    <name type="synonym">Pinctada martensii</name>
    <dbReference type="NCBI Taxonomy" id="66713"/>
    <lineage>
        <taxon>Eukaryota</taxon>
        <taxon>Metazoa</taxon>
        <taxon>Spiralia</taxon>
        <taxon>Lophotrochozoa</taxon>
        <taxon>Mollusca</taxon>
        <taxon>Bivalvia</taxon>
        <taxon>Autobranchia</taxon>
        <taxon>Pteriomorphia</taxon>
        <taxon>Pterioida</taxon>
        <taxon>Pterioidea</taxon>
        <taxon>Pteriidae</taxon>
        <taxon>Pinctada</taxon>
    </lineage>
</organism>
<dbReference type="GO" id="GO:0019319">
    <property type="term" value="P:hexose biosynthetic process"/>
    <property type="evidence" value="ECO:0007669"/>
    <property type="project" value="TreeGrafter"/>
</dbReference>
<dbReference type="PANTHER" id="PTHR15723:SF0">
    <property type="entry name" value="CARBOHYDRATE SULFOTRANSFERASE 15"/>
    <property type="match status" value="1"/>
</dbReference>
<keyword evidence="4" id="KW-1185">Reference proteome</keyword>
<evidence type="ECO:0000256" key="1">
    <source>
        <dbReference type="ARBA" id="ARBA00023125"/>
    </source>
</evidence>
<evidence type="ECO:0000313" key="3">
    <source>
        <dbReference type="EMBL" id="KAK3095757.1"/>
    </source>
</evidence>
<dbReference type="SUPFAM" id="SSF52540">
    <property type="entry name" value="P-loop containing nucleoside triphosphate hydrolases"/>
    <property type="match status" value="1"/>
</dbReference>
<dbReference type="EMBL" id="VSWD01000008">
    <property type="protein sequence ID" value="KAK3095757.1"/>
    <property type="molecule type" value="Genomic_DNA"/>
</dbReference>
<sequence length="835" mass="95125">MDKCSLNAYFEGECDICNKFPNEEALVKLRECNKVISGHLRQCELAEKSFPSEAELLSCRAGIWKWKKETDRGTTVCPFHRYNYGIGWRPSMKCGFPNHPVDSRCKPQRGMIAAMCEVAQLRLGFLCRVGTGICRQCMNDVLSEDKDPSFENSQLERVDDHDDSCVSAKEVFNDEVLHGHSESTTYLDIDSEGDCFSQATNASNWSAEEGVNDLDNINHAVSLLSHGTTSPVRAQLSISLETAKESTIRYYKRKADEACNYFCELIAPTQGKKLKSLVSNDLSSNEDSSFDTLDNIKKLFENSNDSMVRTQILSVVVNQYSKAELLSLIPGLTKHQIDKARKHAFMFGPGKKDETAVSTTLHRQKMDRTKMKELFKVRYVAGITGQIISMQVVLGSICRLKTRELYKCIDKRSNWDSLVPLSNSVVSELDYWRLNVKLLNKQGRAIRPYQVCTLSVYCDASATGYGGYIQTCSLNTGTLDCEPELTVSLDCELDETVSLDCEFDETVSLDCEQEVCPAGINLKQFVQEEVDPVISAAKDDASKQYLQKLSDSLAVRLLGSKSDSTVQKYWYSFRKFEQFLASVSVSVSCVLPIHVALYVTSLLEKGSSFSVASSAVYAIKWVFDLRSLPDPTDSSFVKNILESAKRNATKPVNKKDPVLFSDYLYFTKANKSAEHFHSSVVHAIDLYNNCSRDHSIRYCIYNKTLAYDSKVRIRLGMYSVFLRDWFKAFPRENILIVTLEEYSLKMKKVINNIYRFLNLRSLTKEESRQIIKLPRANKRKYKDRKVGKMFNETRKLLDQFYEPFNEEMAALLNDNQFLWRRNEDIDYVEDDEGEK</sequence>
<dbReference type="InterPro" id="IPR052654">
    <property type="entry name" value="CS_Sulfotransferase"/>
</dbReference>
<dbReference type="Gene3D" id="3.40.50.300">
    <property type="entry name" value="P-loop containing nucleotide triphosphate hydrolases"/>
    <property type="match status" value="1"/>
</dbReference>
<feature type="domain" description="Sulfotransferase" evidence="2">
    <location>
        <begin position="711"/>
        <end position="780"/>
    </location>
</feature>
<dbReference type="GO" id="GO:0050659">
    <property type="term" value="F:N-acetylgalactosamine 4-sulfate 6-O-sulfotransferase activity"/>
    <property type="evidence" value="ECO:0007669"/>
    <property type="project" value="TreeGrafter"/>
</dbReference>
<comment type="caution">
    <text evidence="3">The sequence shown here is derived from an EMBL/GenBank/DDBJ whole genome shotgun (WGS) entry which is preliminary data.</text>
</comment>
<dbReference type="InterPro" id="IPR027417">
    <property type="entry name" value="P-loop_NTPase"/>
</dbReference>
<dbReference type="GO" id="GO:0003677">
    <property type="term" value="F:DNA binding"/>
    <property type="evidence" value="ECO:0007669"/>
    <property type="project" value="UniProtKB-KW"/>
</dbReference>
<name>A0AA88Y5E8_PINIB</name>